<dbReference type="InterPro" id="IPR011089">
    <property type="entry name" value="GmrSD_C"/>
</dbReference>
<comment type="caution">
    <text evidence="3">The sequence shown here is derived from an EMBL/GenBank/DDBJ whole genome shotgun (WGS) entry which is preliminary data.</text>
</comment>
<sequence>MAGIKIRDFFNGRFFEIPKYQRGYAWEKNNVRDLFNDVTEAVETNSNHYIGTIVLSRDDDDDEKFHVVDGQQRITTITLMMAELVKHLEERDSHFYERIYISESDRHRLLPLSRDQKYFVDLLGGTVGEPQNKSQRFLSGAFEEIEAKVAAIPDKLKFLKSIEKLEIMEFVENSEGDAIRIFQTVNDRGKPLSNIEKAKSLLIYFSNRYLGKRLDNSINDIFSDIFEIYDDIKHIGESLNITLIANKDFNEDNIMRYHFVSFSDEDYDPSASQVLNFLKRRLTKMRSDAGDGDFSEMEAFIKEYASSLHDFFFACRQVVQKAETNEKYYRLFVILNLSATLYPLVTKMEALGLIDKPLPKRSHYTFFDLIELIDVRVYKTRGTDPKSHIANFTHSLANRNEGDVENWLIWFNGHWMPKELFQSYLWGNIYGNRALNHIFLTYSEHLSGKLNNVDQLKAFVGRVPTIEHVLSQTPKFAPKGLGFKNTEDFLSFEDSLGNLTPLEKSLNSAARNKGATDKIEFYNRSKYKMTRLLGSAIDTANGFNKKQIEDRTTEVGTYCLERWWC</sequence>
<dbReference type="Pfam" id="PF07510">
    <property type="entry name" value="GmrSD_C"/>
    <property type="match status" value="1"/>
</dbReference>
<dbReference type="Proteomes" id="UP001176429">
    <property type="component" value="Unassembled WGS sequence"/>
</dbReference>
<dbReference type="EMBL" id="JAUQSY010000003">
    <property type="protein sequence ID" value="MDO7874301.1"/>
    <property type="molecule type" value="Genomic_DNA"/>
</dbReference>
<feature type="domain" description="GmrSD restriction endonucleases C-terminal" evidence="2">
    <location>
        <begin position="432"/>
        <end position="554"/>
    </location>
</feature>
<evidence type="ECO:0000313" key="3">
    <source>
        <dbReference type="EMBL" id="MDO7874301.1"/>
    </source>
</evidence>
<name>A0ABT9BC66_9BACT</name>
<keyword evidence="4" id="KW-1185">Reference proteome</keyword>
<dbReference type="RefSeq" id="WP_305005614.1">
    <property type="nucleotide sequence ID" value="NZ_JAUQSY010000003.1"/>
</dbReference>
<dbReference type="GO" id="GO:0004519">
    <property type="term" value="F:endonuclease activity"/>
    <property type="evidence" value="ECO:0007669"/>
    <property type="project" value="UniProtKB-KW"/>
</dbReference>
<dbReference type="InterPro" id="IPR004919">
    <property type="entry name" value="GmrSD_N"/>
</dbReference>
<reference evidence="3" key="1">
    <citation type="submission" date="2023-07" db="EMBL/GenBank/DDBJ databases">
        <authorList>
            <person name="Kim M.K."/>
        </authorList>
    </citation>
    <scope>NUCLEOTIDE SEQUENCE</scope>
    <source>
        <strain evidence="3">ASUV-10-1</strain>
    </source>
</reference>
<proteinExistence type="predicted"/>
<protein>
    <submittedName>
        <fullName evidence="3">DUF262 domain-containing HNH endonuclease family protein</fullName>
    </submittedName>
</protein>
<feature type="domain" description="GmrSD restriction endonucleases N-terminal" evidence="1">
    <location>
        <begin position="6"/>
        <end position="202"/>
    </location>
</feature>
<gene>
    <name evidence="3" type="ORF">Q5H93_06120</name>
</gene>
<evidence type="ECO:0000313" key="4">
    <source>
        <dbReference type="Proteomes" id="UP001176429"/>
    </source>
</evidence>
<keyword evidence="3" id="KW-0255">Endonuclease</keyword>
<keyword evidence="3" id="KW-0378">Hydrolase</keyword>
<accession>A0ABT9BC66</accession>
<dbReference type="PANTHER" id="PTHR35149">
    <property type="entry name" value="SLL5132 PROTEIN"/>
    <property type="match status" value="1"/>
</dbReference>
<dbReference type="Pfam" id="PF03235">
    <property type="entry name" value="GmrSD_N"/>
    <property type="match status" value="1"/>
</dbReference>
<keyword evidence="3" id="KW-0540">Nuclease</keyword>
<dbReference type="PANTHER" id="PTHR35149:SF2">
    <property type="entry name" value="DUF262 DOMAIN-CONTAINING PROTEIN"/>
    <property type="match status" value="1"/>
</dbReference>
<organism evidence="3 4">
    <name type="scientific">Hymenobacter aranciens</name>
    <dbReference type="NCBI Taxonomy" id="3063996"/>
    <lineage>
        <taxon>Bacteria</taxon>
        <taxon>Pseudomonadati</taxon>
        <taxon>Bacteroidota</taxon>
        <taxon>Cytophagia</taxon>
        <taxon>Cytophagales</taxon>
        <taxon>Hymenobacteraceae</taxon>
        <taxon>Hymenobacter</taxon>
    </lineage>
</organism>
<evidence type="ECO:0000259" key="2">
    <source>
        <dbReference type="Pfam" id="PF07510"/>
    </source>
</evidence>
<evidence type="ECO:0000259" key="1">
    <source>
        <dbReference type="Pfam" id="PF03235"/>
    </source>
</evidence>